<dbReference type="Pfam" id="PF24891">
    <property type="entry name" value="DUF7742"/>
    <property type="match status" value="1"/>
</dbReference>
<gene>
    <name evidence="2" type="ORF">ACFQFQ_12375</name>
</gene>
<keyword evidence="3" id="KW-1185">Reference proteome</keyword>
<proteinExistence type="predicted"/>
<name>A0ABW2B400_9RHOB</name>
<dbReference type="EMBL" id="JBHSWG010000001">
    <property type="protein sequence ID" value="MFC6760108.1"/>
    <property type="molecule type" value="Genomic_DNA"/>
</dbReference>
<dbReference type="InterPro" id="IPR056644">
    <property type="entry name" value="DUF7742"/>
</dbReference>
<accession>A0ABW2B400</accession>
<evidence type="ECO:0000259" key="1">
    <source>
        <dbReference type="Pfam" id="PF24891"/>
    </source>
</evidence>
<protein>
    <recommendedName>
        <fullName evidence="1">DUF7742 domain-containing protein</fullName>
    </recommendedName>
</protein>
<reference evidence="3" key="1">
    <citation type="journal article" date="2019" name="Int. J. Syst. Evol. Microbiol.">
        <title>The Global Catalogue of Microorganisms (GCM) 10K type strain sequencing project: providing services to taxonomists for standard genome sequencing and annotation.</title>
        <authorList>
            <consortium name="The Broad Institute Genomics Platform"/>
            <consortium name="The Broad Institute Genome Sequencing Center for Infectious Disease"/>
            <person name="Wu L."/>
            <person name="Ma J."/>
        </authorList>
    </citation>
    <scope>NUCLEOTIDE SEQUENCE [LARGE SCALE GENOMIC DNA]</scope>
    <source>
        <strain evidence="3">CCUG 66188</strain>
    </source>
</reference>
<evidence type="ECO:0000313" key="2">
    <source>
        <dbReference type="EMBL" id="MFC6760108.1"/>
    </source>
</evidence>
<sequence>MRAVLLSDVRTAARALRAVPASQRAALCARLFLEADWADRHTRRLGRVHPLWGNGTLLAAAGARRLAPPGRFDDAEDCACFQMVVTAVLEKCAAASCKQGLHAHMGN</sequence>
<feature type="domain" description="DUF7742" evidence="1">
    <location>
        <begin position="2"/>
        <end position="87"/>
    </location>
</feature>
<dbReference type="Proteomes" id="UP001596353">
    <property type="component" value="Unassembled WGS sequence"/>
</dbReference>
<evidence type="ECO:0000313" key="3">
    <source>
        <dbReference type="Proteomes" id="UP001596353"/>
    </source>
</evidence>
<comment type="caution">
    <text evidence="2">The sequence shown here is derived from an EMBL/GenBank/DDBJ whole genome shotgun (WGS) entry which is preliminary data.</text>
</comment>
<organism evidence="2 3">
    <name type="scientific">Sulfitobacter porphyrae</name>
    <dbReference type="NCBI Taxonomy" id="1246864"/>
    <lineage>
        <taxon>Bacteria</taxon>
        <taxon>Pseudomonadati</taxon>
        <taxon>Pseudomonadota</taxon>
        <taxon>Alphaproteobacteria</taxon>
        <taxon>Rhodobacterales</taxon>
        <taxon>Roseobacteraceae</taxon>
        <taxon>Sulfitobacter</taxon>
    </lineage>
</organism>